<keyword evidence="2" id="KW-0732">Signal</keyword>
<evidence type="ECO:0000313" key="4">
    <source>
        <dbReference type="Proteomes" id="UP000001292"/>
    </source>
</evidence>
<feature type="chain" id="PRO_5042859495" evidence="2">
    <location>
        <begin position="26"/>
        <end position="72"/>
    </location>
</feature>
<proteinExistence type="predicted"/>
<feature type="signal peptide" evidence="2">
    <location>
        <begin position="1"/>
        <end position="25"/>
    </location>
</feature>
<keyword evidence="4" id="KW-1185">Reference proteome</keyword>
<evidence type="ECO:0000313" key="3">
    <source>
        <dbReference type="EMBL" id="EDW45663.1"/>
    </source>
</evidence>
<evidence type="ECO:0000256" key="1">
    <source>
        <dbReference type="SAM" id="MobiDB-lite"/>
    </source>
</evidence>
<name>B4IDK5_DROSE</name>
<reference evidence="3 4" key="1">
    <citation type="journal article" date="2007" name="Nature">
        <title>Evolution of genes and genomes on the Drosophila phylogeny.</title>
        <authorList>
            <consortium name="Drosophila 12 Genomes Consortium"/>
            <person name="Clark A.G."/>
            <person name="Eisen M.B."/>
            <person name="Smith D.R."/>
            <person name="Bergman C.M."/>
            <person name="Oliver B."/>
            <person name="Markow T.A."/>
            <person name="Kaufman T.C."/>
            <person name="Kellis M."/>
            <person name="Gelbart W."/>
            <person name="Iyer V.N."/>
            <person name="Pollard D.A."/>
            <person name="Sackton T.B."/>
            <person name="Larracuente A.M."/>
            <person name="Singh N.D."/>
            <person name="Abad J.P."/>
            <person name="Abt D.N."/>
            <person name="Adryan B."/>
            <person name="Aguade M."/>
            <person name="Akashi H."/>
            <person name="Anderson W.W."/>
            <person name="Aquadro C.F."/>
            <person name="Ardell D.H."/>
            <person name="Arguello R."/>
            <person name="Artieri C.G."/>
            <person name="Barbash D.A."/>
            <person name="Barker D."/>
            <person name="Barsanti P."/>
            <person name="Batterham P."/>
            <person name="Batzoglou S."/>
            <person name="Begun D."/>
            <person name="Bhutkar A."/>
            <person name="Blanco E."/>
            <person name="Bosak S.A."/>
            <person name="Bradley R.K."/>
            <person name="Brand A.D."/>
            <person name="Brent M.R."/>
            <person name="Brooks A.N."/>
            <person name="Brown R.H."/>
            <person name="Butlin R.K."/>
            <person name="Caggese C."/>
            <person name="Calvi B.R."/>
            <person name="Bernardo de Carvalho A."/>
            <person name="Caspi A."/>
            <person name="Castrezana S."/>
            <person name="Celniker S.E."/>
            <person name="Chang J.L."/>
            <person name="Chapple C."/>
            <person name="Chatterji S."/>
            <person name="Chinwalla A."/>
            <person name="Civetta A."/>
            <person name="Clifton S.W."/>
            <person name="Comeron J.M."/>
            <person name="Costello J.C."/>
            <person name="Coyne J.A."/>
            <person name="Daub J."/>
            <person name="David R.G."/>
            <person name="Delcher A.L."/>
            <person name="Delehaunty K."/>
            <person name="Do C.B."/>
            <person name="Ebling H."/>
            <person name="Edwards K."/>
            <person name="Eickbush T."/>
            <person name="Evans J.D."/>
            <person name="Filipski A."/>
            <person name="Findeiss S."/>
            <person name="Freyhult E."/>
            <person name="Fulton L."/>
            <person name="Fulton R."/>
            <person name="Garcia A.C."/>
            <person name="Gardiner A."/>
            <person name="Garfield D.A."/>
            <person name="Garvin B.E."/>
            <person name="Gibson G."/>
            <person name="Gilbert D."/>
            <person name="Gnerre S."/>
            <person name="Godfrey J."/>
            <person name="Good R."/>
            <person name="Gotea V."/>
            <person name="Gravely B."/>
            <person name="Greenberg A.J."/>
            <person name="Griffiths-Jones S."/>
            <person name="Gross S."/>
            <person name="Guigo R."/>
            <person name="Gustafson E.A."/>
            <person name="Haerty W."/>
            <person name="Hahn M.W."/>
            <person name="Halligan D.L."/>
            <person name="Halpern A.L."/>
            <person name="Halter G.M."/>
            <person name="Han M.V."/>
            <person name="Heger A."/>
            <person name="Hillier L."/>
            <person name="Hinrichs A.S."/>
            <person name="Holmes I."/>
            <person name="Hoskins R.A."/>
            <person name="Hubisz M.J."/>
            <person name="Hultmark D."/>
            <person name="Huntley M.A."/>
            <person name="Jaffe D.B."/>
            <person name="Jagadeeshan S."/>
            <person name="Jeck W.R."/>
            <person name="Johnson J."/>
            <person name="Jones C.D."/>
            <person name="Jordan W.C."/>
            <person name="Karpen G.H."/>
            <person name="Kataoka E."/>
            <person name="Keightley P.D."/>
            <person name="Kheradpour P."/>
            <person name="Kirkness E.F."/>
            <person name="Koerich L.B."/>
            <person name="Kristiansen K."/>
            <person name="Kudrna D."/>
            <person name="Kulathinal R.J."/>
            <person name="Kumar S."/>
            <person name="Kwok R."/>
            <person name="Lander E."/>
            <person name="Langley C.H."/>
            <person name="Lapoint R."/>
            <person name="Lazzaro B.P."/>
            <person name="Lee S.J."/>
            <person name="Levesque L."/>
            <person name="Li R."/>
            <person name="Lin C.F."/>
            <person name="Lin M.F."/>
            <person name="Lindblad-Toh K."/>
            <person name="Llopart A."/>
            <person name="Long M."/>
            <person name="Low L."/>
            <person name="Lozovsky E."/>
            <person name="Lu J."/>
            <person name="Luo M."/>
            <person name="Machado C.A."/>
            <person name="Makalowski W."/>
            <person name="Marzo M."/>
            <person name="Matsuda M."/>
            <person name="Matzkin L."/>
            <person name="McAllister B."/>
            <person name="McBride C.S."/>
            <person name="McKernan B."/>
            <person name="McKernan K."/>
            <person name="Mendez-Lago M."/>
            <person name="Minx P."/>
            <person name="Mollenhauer M.U."/>
            <person name="Montooth K."/>
            <person name="Mount S.M."/>
            <person name="Mu X."/>
            <person name="Myers E."/>
            <person name="Negre B."/>
            <person name="Newfeld S."/>
            <person name="Nielsen R."/>
            <person name="Noor M.A."/>
            <person name="O'Grady P."/>
            <person name="Pachter L."/>
            <person name="Papaceit M."/>
            <person name="Parisi M.J."/>
            <person name="Parisi M."/>
            <person name="Parts L."/>
            <person name="Pedersen J.S."/>
            <person name="Pesole G."/>
            <person name="Phillippy A.M."/>
            <person name="Ponting C.P."/>
            <person name="Pop M."/>
            <person name="Porcelli D."/>
            <person name="Powell J.R."/>
            <person name="Prohaska S."/>
            <person name="Pruitt K."/>
            <person name="Puig M."/>
            <person name="Quesneville H."/>
            <person name="Ram K.R."/>
            <person name="Rand D."/>
            <person name="Rasmussen M.D."/>
            <person name="Reed L.K."/>
            <person name="Reenan R."/>
            <person name="Reily A."/>
            <person name="Remington K.A."/>
            <person name="Rieger T.T."/>
            <person name="Ritchie M.G."/>
            <person name="Robin C."/>
            <person name="Rogers Y.H."/>
            <person name="Rohde C."/>
            <person name="Rozas J."/>
            <person name="Rubenfield M.J."/>
            <person name="Ruiz A."/>
            <person name="Russo S."/>
            <person name="Salzberg S.L."/>
            <person name="Sanchez-Gracia A."/>
            <person name="Saranga D.J."/>
            <person name="Sato H."/>
            <person name="Schaeffer S.W."/>
            <person name="Schatz M.C."/>
            <person name="Schlenke T."/>
            <person name="Schwartz R."/>
            <person name="Segarra C."/>
            <person name="Singh R.S."/>
            <person name="Sirot L."/>
            <person name="Sirota M."/>
            <person name="Sisneros N.B."/>
            <person name="Smith C.D."/>
            <person name="Smith T.F."/>
            <person name="Spieth J."/>
            <person name="Stage D.E."/>
            <person name="Stark A."/>
            <person name="Stephan W."/>
            <person name="Strausberg R.L."/>
            <person name="Strempel S."/>
            <person name="Sturgill D."/>
            <person name="Sutton G."/>
            <person name="Sutton G.G."/>
            <person name="Tao W."/>
            <person name="Teichmann S."/>
            <person name="Tobari Y.N."/>
            <person name="Tomimura Y."/>
            <person name="Tsolas J.M."/>
            <person name="Valente V.L."/>
            <person name="Venter E."/>
            <person name="Venter J.C."/>
            <person name="Vicario S."/>
            <person name="Vieira F.G."/>
            <person name="Vilella A.J."/>
            <person name="Villasante A."/>
            <person name="Walenz B."/>
            <person name="Wang J."/>
            <person name="Wasserman M."/>
            <person name="Watts T."/>
            <person name="Wilson D."/>
            <person name="Wilson R.K."/>
            <person name="Wing R.A."/>
            <person name="Wolfner M.F."/>
            <person name="Wong A."/>
            <person name="Wong G.K."/>
            <person name="Wu C.I."/>
            <person name="Wu G."/>
            <person name="Yamamoto D."/>
            <person name="Yang H.P."/>
            <person name="Yang S.P."/>
            <person name="Yorke J.A."/>
            <person name="Yoshida K."/>
            <person name="Zdobnov E."/>
            <person name="Zhang P."/>
            <person name="Zhang Y."/>
            <person name="Zimin A.V."/>
            <person name="Baldwin J."/>
            <person name="Abdouelleil A."/>
            <person name="Abdulkadir J."/>
            <person name="Abebe A."/>
            <person name="Abera B."/>
            <person name="Abreu J."/>
            <person name="Acer S.C."/>
            <person name="Aftuck L."/>
            <person name="Alexander A."/>
            <person name="An P."/>
            <person name="Anderson E."/>
            <person name="Anderson S."/>
            <person name="Arachi H."/>
            <person name="Azer M."/>
            <person name="Bachantsang P."/>
            <person name="Barry A."/>
            <person name="Bayul T."/>
            <person name="Berlin A."/>
            <person name="Bessette D."/>
            <person name="Bloom T."/>
            <person name="Blye J."/>
            <person name="Boguslavskiy L."/>
            <person name="Bonnet C."/>
            <person name="Boukhgalter B."/>
            <person name="Bourzgui I."/>
            <person name="Brown A."/>
            <person name="Cahill P."/>
            <person name="Channer S."/>
            <person name="Cheshatsang Y."/>
            <person name="Chuda L."/>
            <person name="Citroen M."/>
            <person name="Collymore A."/>
            <person name="Cooke P."/>
            <person name="Costello M."/>
            <person name="D'Aco K."/>
            <person name="Daza R."/>
            <person name="De Haan G."/>
            <person name="DeGray S."/>
            <person name="DeMaso C."/>
            <person name="Dhargay N."/>
            <person name="Dooley K."/>
            <person name="Dooley E."/>
            <person name="Doricent M."/>
            <person name="Dorje P."/>
            <person name="Dorjee K."/>
            <person name="Dupes A."/>
            <person name="Elong R."/>
            <person name="Falk J."/>
            <person name="Farina A."/>
            <person name="Faro S."/>
            <person name="Ferguson D."/>
            <person name="Fisher S."/>
            <person name="Foley C.D."/>
            <person name="Franke A."/>
            <person name="Friedrich D."/>
            <person name="Gadbois L."/>
            <person name="Gearin G."/>
            <person name="Gearin C.R."/>
            <person name="Giannoukos G."/>
            <person name="Goode T."/>
            <person name="Graham J."/>
            <person name="Grandbois E."/>
            <person name="Grewal S."/>
            <person name="Gyaltsen K."/>
            <person name="Hafez N."/>
            <person name="Hagos B."/>
            <person name="Hall J."/>
            <person name="Henson C."/>
            <person name="Hollinger A."/>
            <person name="Honan T."/>
            <person name="Huard M.D."/>
            <person name="Hughes L."/>
            <person name="Hurhula B."/>
            <person name="Husby M.E."/>
            <person name="Kamat A."/>
            <person name="Kanga B."/>
            <person name="Kashin S."/>
            <person name="Khazanovich D."/>
            <person name="Kisner P."/>
            <person name="Lance K."/>
            <person name="Lara M."/>
            <person name="Lee W."/>
            <person name="Lennon N."/>
            <person name="Letendre F."/>
            <person name="LeVine R."/>
            <person name="Lipovsky A."/>
            <person name="Liu X."/>
            <person name="Liu J."/>
            <person name="Liu S."/>
            <person name="Lokyitsang T."/>
            <person name="Lokyitsang Y."/>
            <person name="Lubonja R."/>
            <person name="Lui A."/>
            <person name="MacDonald P."/>
            <person name="Magnisalis V."/>
            <person name="Maru K."/>
            <person name="Matthews C."/>
            <person name="McCusker W."/>
            <person name="McDonough S."/>
            <person name="Mehta T."/>
            <person name="Meldrim J."/>
            <person name="Meneus L."/>
            <person name="Mihai O."/>
            <person name="Mihalev A."/>
            <person name="Mihova T."/>
            <person name="Mittelman R."/>
            <person name="Mlenga V."/>
            <person name="Montmayeur A."/>
            <person name="Mulrain L."/>
            <person name="Navidi A."/>
            <person name="Naylor J."/>
            <person name="Negash T."/>
            <person name="Nguyen T."/>
            <person name="Nguyen N."/>
            <person name="Nicol R."/>
            <person name="Norbu C."/>
            <person name="Norbu N."/>
            <person name="Novod N."/>
            <person name="O'Neill B."/>
            <person name="Osman S."/>
            <person name="Markiewicz E."/>
            <person name="Oyono O.L."/>
            <person name="Patti C."/>
            <person name="Phunkhang P."/>
            <person name="Pierre F."/>
            <person name="Priest M."/>
            <person name="Raghuraman S."/>
            <person name="Rege F."/>
            <person name="Reyes R."/>
            <person name="Rise C."/>
            <person name="Rogov P."/>
            <person name="Ross K."/>
            <person name="Ryan E."/>
            <person name="Settipalli S."/>
            <person name="Shea T."/>
            <person name="Sherpa N."/>
            <person name="Shi L."/>
            <person name="Shih D."/>
            <person name="Sparrow T."/>
            <person name="Spaulding J."/>
            <person name="Stalker J."/>
            <person name="Stange-Thomann N."/>
            <person name="Stavropoulos S."/>
            <person name="Stone C."/>
            <person name="Strader C."/>
            <person name="Tesfaye S."/>
            <person name="Thomson T."/>
            <person name="Thoulutsang Y."/>
            <person name="Thoulutsang D."/>
            <person name="Topham K."/>
            <person name="Topping I."/>
            <person name="Tsamla T."/>
            <person name="Vassiliev H."/>
            <person name="Vo A."/>
            <person name="Wangchuk T."/>
            <person name="Wangdi T."/>
            <person name="Weiand M."/>
            <person name="Wilkinson J."/>
            <person name="Wilson A."/>
            <person name="Yadav S."/>
            <person name="Young G."/>
            <person name="Yu Q."/>
            <person name="Zembek L."/>
            <person name="Zhong D."/>
            <person name="Zimmer A."/>
            <person name="Zwirko Z."/>
            <person name="Jaffe D.B."/>
            <person name="Alvarez P."/>
            <person name="Brockman W."/>
            <person name="Butler J."/>
            <person name="Chin C."/>
            <person name="Gnerre S."/>
            <person name="Grabherr M."/>
            <person name="Kleber M."/>
            <person name="Mauceli E."/>
            <person name="MacCallum I."/>
        </authorList>
    </citation>
    <scope>NUCLEOTIDE SEQUENCE [LARGE SCALE GENOMIC DNA]</scope>
    <source>
        <strain evidence="4">Rob3c / Tucson 14021-0248.25</strain>
    </source>
</reference>
<gene>
    <name evidence="3" type="primary">Dsec\GM11396</name>
    <name evidence="3" type="ORF">Dsec_GM11396</name>
</gene>
<evidence type="ECO:0000256" key="2">
    <source>
        <dbReference type="SAM" id="SignalP"/>
    </source>
</evidence>
<feature type="region of interest" description="Disordered" evidence="1">
    <location>
        <begin position="50"/>
        <end position="72"/>
    </location>
</feature>
<dbReference type="EMBL" id="CH480830">
    <property type="protein sequence ID" value="EDW45663.1"/>
    <property type="molecule type" value="Genomic_DNA"/>
</dbReference>
<accession>B4IDK5</accession>
<dbReference type="Proteomes" id="UP000001292">
    <property type="component" value="Unassembled WGS sequence"/>
</dbReference>
<dbReference type="HOGENOM" id="CLU_2778650_0_0_1"/>
<sequence>MQLLGTCGLLIIIVITSLSLPIIQGMVWSGFICSARDHRGCCYNWVYPTRPRPPCAPVGTSRNSGQKNGTPK</sequence>
<protein>
    <submittedName>
        <fullName evidence="3">GM11396</fullName>
    </submittedName>
</protein>
<dbReference type="PhylomeDB" id="B4IDK5"/>
<organism evidence="4">
    <name type="scientific">Drosophila sechellia</name>
    <name type="common">Fruit fly</name>
    <dbReference type="NCBI Taxonomy" id="7238"/>
    <lineage>
        <taxon>Eukaryota</taxon>
        <taxon>Metazoa</taxon>
        <taxon>Ecdysozoa</taxon>
        <taxon>Arthropoda</taxon>
        <taxon>Hexapoda</taxon>
        <taxon>Insecta</taxon>
        <taxon>Pterygota</taxon>
        <taxon>Neoptera</taxon>
        <taxon>Endopterygota</taxon>
        <taxon>Diptera</taxon>
        <taxon>Brachycera</taxon>
        <taxon>Muscomorpha</taxon>
        <taxon>Ephydroidea</taxon>
        <taxon>Drosophilidae</taxon>
        <taxon>Drosophila</taxon>
        <taxon>Sophophora</taxon>
    </lineage>
</organism>
<feature type="compositionally biased region" description="Polar residues" evidence="1">
    <location>
        <begin position="60"/>
        <end position="72"/>
    </location>
</feature>
<dbReference type="AlphaFoldDB" id="B4IDK5"/>
<dbReference type="OMA" id="CCYNWVY"/>